<dbReference type="PANTHER" id="PTHR21485">
    <property type="entry name" value="HAD SUPERFAMILY MEMBERS CMAS AND KDSC"/>
    <property type="match status" value="1"/>
</dbReference>
<dbReference type="Pfam" id="PF02348">
    <property type="entry name" value="CTP_transf_3"/>
    <property type="match status" value="1"/>
</dbReference>
<reference evidence="2" key="1">
    <citation type="submission" date="2020-07" db="EMBL/GenBank/DDBJ databases">
        <title>Complete genome sequencing of Coprobacter sp. strain 2CBH44.</title>
        <authorList>
            <person name="Sakamoto M."/>
            <person name="Murakami T."/>
            <person name="Mori H."/>
        </authorList>
    </citation>
    <scope>NUCLEOTIDE SEQUENCE [LARGE SCALE GENOMIC DNA]</scope>
    <source>
        <strain evidence="2">2CBH44</strain>
    </source>
</reference>
<dbReference type="PANTHER" id="PTHR21485:SF6">
    <property type="entry name" value="N-ACYLNEURAMINATE CYTIDYLYLTRANSFERASE-RELATED"/>
    <property type="match status" value="1"/>
</dbReference>
<dbReference type="CDD" id="cd02513">
    <property type="entry name" value="CMP-NeuAc_Synthase"/>
    <property type="match status" value="1"/>
</dbReference>
<protein>
    <recommendedName>
        <fullName evidence="3">Acylneuraminate cytidylyltransferase family protein</fullName>
    </recommendedName>
</protein>
<dbReference type="GO" id="GO:0008781">
    <property type="term" value="F:N-acylneuraminate cytidylyltransferase activity"/>
    <property type="evidence" value="ECO:0007669"/>
    <property type="project" value="TreeGrafter"/>
</dbReference>
<name>A0A7G1HYD9_9BACT</name>
<dbReference type="InterPro" id="IPR029044">
    <property type="entry name" value="Nucleotide-diphossugar_trans"/>
</dbReference>
<keyword evidence="2" id="KW-1185">Reference proteome</keyword>
<evidence type="ECO:0000313" key="1">
    <source>
        <dbReference type="EMBL" id="BCI63852.1"/>
    </source>
</evidence>
<dbReference type="KEGG" id="copr:Cop2CBH44_22050"/>
<organism evidence="1 2">
    <name type="scientific">Coprobacter secundus subsp. similis</name>
    <dbReference type="NCBI Taxonomy" id="2751153"/>
    <lineage>
        <taxon>Bacteria</taxon>
        <taxon>Pseudomonadati</taxon>
        <taxon>Bacteroidota</taxon>
        <taxon>Bacteroidia</taxon>
        <taxon>Bacteroidales</taxon>
        <taxon>Barnesiellaceae</taxon>
        <taxon>Coprobacter</taxon>
    </lineage>
</organism>
<evidence type="ECO:0008006" key="3">
    <source>
        <dbReference type="Google" id="ProtNLM"/>
    </source>
</evidence>
<dbReference type="EMBL" id="AP023322">
    <property type="protein sequence ID" value="BCI63852.1"/>
    <property type="molecule type" value="Genomic_DNA"/>
</dbReference>
<dbReference type="InterPro" id="IPR050793">
    <property type="entry name" value="CMP-NeuNAc_synthase"/>
</dbReference>
<gene>
    <name evidence="1" type="primary">neuA</name>
    <name evidence="1" type="ORF">Cop2CBH44_22050</name>
</gene>
<evidence type="ECO:0000313" key="2">
    <source>
        <dbReference type="Proteomes" id="UP000594042"/>
    </source>
</evidence>
<proteinExistence type="predicted"/>
<dbReference type="Gene3D" id="3.90.550.10">
    <property type="entry name" value="Spore Coat Polysaccharide Biosynthesis Protein SpsA, Chain A"/>
    <property type="match status" value="1"/>
</dbReference>
<dbReference type="Proteomes" id="UP000594042">
    <property type="component" value="Chromosome"/>
</dbReference>
<dbReference type="InterPro" id="IPR003329">
    <property type="entry name" value="Cytidylyl_trans"/>
</dbReference>
<dbReference type="AlphaFoldDB" id="A0A7G1HYD9"/>
<sequence length="236" mass="27004">MKDKGMNILYVIPARGGSKGIPHKNIKLLGGKPLIGYSIELARQLTSDEHICVSTDDEEIVRVVENYGLAVPFRRPKELSGDQVGTYEVLLHALSYYESLGRHYDVLVLLQPTSPFRKEKFVQEALTLYTPDIDMVVSVKEAASNPYYNCYEEDGNHFLHLSKGNGKLIRRQDAPQAWEYNGAIYVINTASLRKMSLGEFPRRRKYVMDDKYSIDLDTPFDWMVAEMMLQENIVTF</sequence>
<accession>A0A7G1HYD9</accession>
<dbReference type="SUPFAM" id="SSF53448">
    <property type="entry name" value="Nucleotide-diphospho-sugar transferases"/>
    <property type="match status" value="1"/>
</dbReference>